<dbReference type="SUPFAM" id="SSF47240">
    <property type="entry name" value="Ferritin-like"/>
    <property type="match status" value="1"/>
</dbReference>
<dbReference type="Proteomes" id="UP001525890">
    <property type="component" value="Unassembled WGS sequence"/>
</dbReference>
<dbReference type="PANTHER" id="PTHR42733">
    <property type="entry name" value="DJ-1 PROTEIN"/>
    <property type="match status" value="1"/>
</dbReference>
<keyword evidence="4" id="KW-1185">Reference proteome</keyword>
<evidence type="ECO:0000256" key="1">
    <source>
        <dbReference type="ARBA" id="ARBA00008542"/>
    </source>
</evidence>
<dbReference type="EMBL" id="JAMXFF010000012">
    <property type="protein sequence ID" value="MCT7966616.1"/>
    <property type="molecule type" value="Genomic_DNA"/>
</dbReference>
<comment type="caution">
    <text evidence="3">The sequence shown here is derived from an EMBL/GenBank/DDBJ whole genome shotgun (WGS) entry which is preliminary data.</text>
</comment>
<dbReference type="Gene3D" id="1.20.1260.10">
    <property type="match status" value="1"/>
</dbReference>
<dbReference type="CDD" id="cd00657">
    <property type="entry name" value="Ferritin_like"/>
    <property type="match status" value="1"/>
</dbReference>
<accession>A0ABT2MRS4</accession>
<dbReference type="RefSeq" id="WP_368006252.1">
    <property type="nucleotide sequence ID" value="NZ_JAMXFF010000012.1"/>
</dbReference>
<dbReference type="Pfam" id="PF01965">
    <property type="entry name" value="DJ-1_PfpI"/>
    <property type="match status" value="1"/>
</dbReference>
<name>A0ABT2MRS4_9CYAN</name>
<dbReference type="InterPro" id="IPR029062">
    <property type="entry name" value="Class_I_gatase-like"/>
</dbReference>
<organism evidence="3 4">
    <name type="scientific">Laspinema palackyanum D2a</name>
    <dbReference type="NCBI Taxonomy" id="2953684"/>
    <lineage>
        <taxon>Bacteria</taxon>
        <taxon>Bacillati</taxon>
        <taxon>Cyanobacteriota</taxon>
        <taxon>Cyanophyceae</taxon>
        <taxon>Oscillatoriophycideae</taxon>
        <taxon>Oscillatoriales</taxon>
        <taxon>Laspinemataceae</taxon>
        <taxon>Laspinema</taxon>
        <taxon>Laspinema palackyanum</taxon>
    </lineage>
</organism>
<feature type="domain" description="DJ-1/PfpI" evidence="2">
    <location>
        <begin position="11"/>
        <end position="174"/>
    </location>
</feature>
<evidence type="ECO:0000313" key="4">
    <source>
        <dbReference type="Proteomes" id="UP001525890"/>
    </source>
</evidence>
<dbReference type="NCBIfam" id="TIGR01382">
    <property type="entry name" value="PfpI"/>
    <property type="match status" value="1"/>
</dbReference>
<protein>
    <submittedName>
        <fullName evidence="3">DJ-1/PfpI/YhbO family deglycase/protease</fullName>
    </submittedName>
</protein>
<dbReference type="InterPro" id="IPR002818">
    <property type="entry name" value="DJ-1/PfpI"/>
</dbReference>
<dbReference type="Gene3D" id="3.40.50.880">
    <property type="match status" value="1"/>
</dbReference>
<proteinExistence type="inferred from homology"/>
<dbReference type="SUPFAM" id="SSF52317">
    <property type="entry name" value="Class I glutamine amidotransferase-like"/>
    <property type="match status" value="1"/>
</dbReference>
<reference evidence="3 4" key="1">
    <citation type="journal article" date="2022" name="Front. Microbiol.">
        <title>High genomic differentiation and limited gene flow indicate recent cryptic speciation within the genus Laspinema (cyanobacteria).</title>
        <authorList>
            <person name="Stanojkovic A."/>
            <person name="Skoupy S."/>
            <person name="Skaloud P."/>
            <person name="Dvorak P."/>
        </authorList>
    </citation>
    <scope>NUCLEOTIDE SEQUENCE [LARGE SCALE GENOMIC DNA]</scope>
    <source>
        <strain evidence="3 4">D2a</strain>
    </source>
</reference>
<evidence type="ECO:0000313" key="3">
    <source>
        <dbReference type="EMBL" id="MCT7966616.1"/>
    </source>
</evidence>
<dbReference type="CDD" id="cd03134">
    <property type="entry name" value="GATase1_PfpI_like"/>
    <property type="match status" value="1"/>
</dbReference>
<dbReference type="InterPro" id="IPR012347">
    <property type="entry name" value="Ferritin-like"/>
</dbReference>
<dbReference type="InterPro" id="IPR006286">
    <property type="entry name" value="C56_PfpI-like"/>
</dbReference>
<dbReference type="PROSITE" id="PS51276">
    <property type="entry name" value="PEPTIDASE_C56_PFPI"/>
    <property type="match status" value="1"/>
</dbReference>
<gene>
    <name evidence="3" type="ORF">NG799_09755</name>
</gene>
<evidence type="ECO:0000259" key="2">
    <source>
        <dbReference type="Pfam" id="PF01965"/>
    </source>
</evidence>
<dbReference type="InterPro" id="IPR009078">
    <property type="entry name" value="Ferritin-like_SF"/>
</dbReference>
<comment type="similarity">
    <text evidence="1">Belongs to the peptidase C56 family.</text>
</comment>
<sequence length="364" mass="39729">MSTNNSHPTPRIAILIEEGVEDSEFKVPYTALQQAGAKVSVLGSGMNQTYHGKNGKVSIKPDGTTTEARAQQFDAVIIPGGGAPDKMRTNPNTIAFVQEAAALGKLIAAVCHGPQVLIQADLLRGRRATGFISIRKDMENAGATYIDEAVTTDGNLICSRQPGDLAIFTTAILSRLNLSIPDQSMPDRNDSSAEWWQLAEAWGGSTRQEIIDGLNQAMAGERYSQEAFKQYAHNTTDNATRLLLLEIWEEKVSHLELLESRLRTLGEQLFLPAMAAGAFASLRNVLPAEDDLTILRHALGDIQTGVIDCFQLQVQFTDPVSTMIFSSIERDLAKAERRLARMYQERIGLSEPKPAQPTTPVGIV</sequence>